<sequence length="248" mass="26422">PTEISTGRCRILRANASICLGNVAENNTVCRSGRIFVTIFITCGSNPISNIRSASSRTKNVARRRFVTRPPFAASKSIIRPGVHTTISAPRLNSAIWSLIGAPPYALTVRIPSPFPKMRHSFPICIASSRVGVITTPIGPSPFLSSRCPLICLSIGNTKASVFPLPVLAIPITSRPISIAGIACAWIAVGFSKPALVIAWRTVLFKPKYVHLVAGCGAFTPRTLIPSSSRRISSTCSFVSSFSSLGST</sequence>
<comment type="caution">
    <text evidence="1">The sequence shown here is derived from an EMBL/GenBank/DDBJ whole genome shotgun (WGS) entry which is preliminary data.</text>
</comment>
<dbReference type="Proteomes" id="UP000188320">
    <property type="component" value="Unassembled WGS sequence"/>
</dbReference>
<gene>
    <name evidence="1" type="ORF">AX774_g2527</name>
</gene>
<organism evidence="1 2">
    <name type="scientific">Zancudomyces culisetae</name>
    <name type="common">Gut fungus</name>
    <name type="synonym">Smittium culisetae</name>
    <dbReference type="NCBI Taxonomy" id="1213189"/>
    <lineage>
        <taxon>Eukaryota</taxon>
        <taxon>Fungi</taxon>
        <taxon>Fungi incertae sedis</taxon>
        <taxon>Zoopagomycota</taxon>
        <taxon>Kickxellomycotina</taxon>
        <taxon>Harpellomycetes</taxon>
        <taxon>Harpellales</taxon>
        <taxon>Legeriomycetaceae</taxon>
        <taxon>Zancudomyces</taxon>
    </lineage>
</organism>
<accession>A0A1R1PSN2</accession>
<evidence type="ECO:0000313" key="1">
    <source>
        <dbReference type="EMBL" id="OMH83980.1"/>
    </source>
</evidence>
<proteinExistence type="predicted"/>
<protein>
    <submittedName>
        <fullName evidence="1">Uncharacterized protein</fullName>
    </submittedName>
</protein>
<reference evidence="2" key="1">
    <citation type="submission" date="2017-01" db="EMBL/GenBank/DDBJ databases">
        <authorList>
            <person name="Wang Y."/>
            <person name="White M."/>
            <person name="Kvist S."/>
            <person name="Moncalvo J.-M."/>
        </authorList>
    </citation>
    <scope>NUCLEOTIDE SEQUENCE [LARGE SCALE GENOMIC DNA]</scope>
    <source>
        <strain evidence="2">COL-18-3</strain>
    </source>
</reference>
<dbReference type="OrthoDB" id="10279223at2759"/>
<feature type="non-terminal residue" evidence="1">
    <location>
        <position position="1"/>
    </location>
</feature>
<dbReference type="EMBL" id="LSSK01000277">
    <property type="protein sequence ID" value="OMH83980.1"/>
    <property type="molecule type" value="Genomic_DNA"/>
</dbReference>
<keyword evidence="2" id="KW-1185">Reference proteome</keyword>
<name>A0A1R1PSN2_ZANCU</name>
<dbReference type="AlphaFoldDB" id="A0A1R1PSN2"/>
<evidence type="ECO:0000313" key="2">
    <source>
        <dbReference type="Proteomes" id="UP000188320"/>
    </source>
</evidence>